<evidence type="ECO:0000313" key="2">
    <source>
        <dbReference type="EMBL" id="MCC2254692.1"/>
    </source>
</evidence>
<name>A0ABS8FZT2_9FIRM</name>
<dbReference type="Gene3D" id="2.40.320.10">
    <property type="entry name" value="Hypothetical Protein Pfu-838710-001"/>
    <property type="match status" value="1"/>
</dbReference>
<comment type="caution">
    <text evidence="2">The sequence shown here is derived from an EMBL/GenBank/DDBJ whole genome shotgun (WGS) entry which is preliminary data.</text>
</comment>
<accession>A0ABS8FZT2</accession>
<dbReference type="PANTHER" id="PTHR21028">
    <property type="entry name" value="SI:CH211-156B7.4"/>
    <property type="match status" value="1"/>
</dbReference>
<dbReference type="PROSITE" id="PS51707">
    <property type="entry name" value="CYTH"/>
    <property type="match status" value="1"/>
</dbReference>
<dbReference type="InterPro" id="IPR033469">
    <property type="entry name" value="CYTH-like_dom_sf"/>
</dbReference>
<gene>
    <name evidence="2" type="primary">cyaB</name>
    <name evidence="2" type="ORF">LKD70_09720</name>
</gene>
<sequence length="200" mass="22727">MIEVEIKLPLIDPEEIKSRLLESGFQELRYIEERDTYFDNEKGDIRANDEALRVRETKDHRTGEVRAQINFKGKKLDARTMTRKELETGVEDGAVCREILREIGYEPVAPEVVKNRLMLKKESVMAVTACLDSVCGLGDFLELEILVEGESEKDDALAQIETILNELGCQVSDTVRTSYLSMLQKRIAQTAQERNGYGRG</sequence>
<dbReference type="EMBL" id="JAJEQX010000015">
    <property type="protein sequence ID" value="MCC2254692.1"/>
    <property type="molecule type" value="Genomic_DNA"/>
</dbReference>
<dbReference type="CDD" id="cd07890">
    <property type="entry name" value="CYTH-like_AC_IV-like"/>
    <property type="match status" value="1"/>
</dbReference>
<dbReference type="Proteomes" id="UP001198151">
    <property type="component" value="Unassembled WGS sequence"/>
</dbReference>
<dbReference type="InterPro" id="IPR023577">
    <property type="entry name" value="CYTH_domain"/>
</dbReference>
<dbReference type="SMART" id="SM01118">
    <property type="entry name" value="CYTH"/>
    <property type="match status" value="1"/>
</dbReference>
<dbReference type="Pfam" id="PF01928">
    <property type="entry name" value="CYTH"/>
    <property type="match status" value="1"/>
</dbReference>
<dbReference type="NCBIfam" id="TIGR00318">
    <property type="entry name" value="cyaB"/>
    <property type="match status" value="1"/>
</dbReference>
<proteinExistence type="predicted"/>
<dbReference type="SUPFAM" id="SSF55154">
    <property type="entry name" value="CYTH-like phosphatases"/>
    <property type="match status" value="1"/>
</dbReference>
<protein>
    <submittedName>
        <fullName evidence="2">Class IV adenylate cyclase</fullName>
    </submittedName>
</protein>
<reference evidence="2 3" key="1">
    <citation type="submission" date="2021-10" db="EMBL/GenBank/DDBJ databases">
        <title>Anaerobic single-cell dispensing facilitates the cultivation of human gut bacteria.</title>
        <authorList>
            <person name="Afrizal A."/>
        </authorList>
    </citation>
    <scope>NUCLEOTIDE SEQUENCE [LARGE SCALE GENOMIC DNA]</scope>
    <source>
        <strain evidence="2 3">CLA-AA-H200</strain>
    </source>
</reference>
<organism evidence="2 3">
    <name type="scientific">Ruminococcus turbiniformis</name>
    <dbReference type="NCBI Taxonomy" id="2881258"/>
    <lineage>
        <taxon>Bacteria</taxon>
        <taxon>Bacillati</taxon>
        <taxon>Bacillota</taxon>
        <taxon>Clostridia</taxon>
        <taxon>Eubacteriales</taxon>
        <taxon>Oscillospiraceae</taxon>
        <taxon>Ruminococcus</taxon>
    </lineage>
</organism>
<dbReference type="InterPro" id="IPR008173">
    <property type="entry name" value="Adenylyl_cyclase_CyaB"/>
</dbReference>
<keyword evidence="3" id="KW-1185">Reference proteome</keyword>
<evidence type="ECO:0000259" key="1">
    <source>
        <dbReference type="PROSITE" id="PS51707"/>
    </source>
</evidence>
<dbReference type="PANTHER" id="PTHR21028:SF2">
    <property type="entry name" value="CYTH DOMAIN-CONTAINING PROTEIN"/>
    <property type="match status" value="1"/>
</dbReference>
<evidence type="ECO:0000313" key="3">
    <source>
        <dbReference type="Proteomes" id="UP001198151"/>
    </source>
</evidence>
<feature type="domain" description="CYTH" evidence="1">
    <location>
        <begin position="1"/>
        <end position="185"/>
    </location>
</feature>
<dbReference type="RefSeq" id="WP_227707835.1">
    <property type="nucleotide sequence ID" value="NZ_JAJEQX010000015.1"/>
</dbReference>